<dbReference type="Proteomes" id="UP001595765">
    <property type="component" value="Unassembled WGS sequence"/>
</dbReference>
<dbReference type="EMBL" id="JBHSBB010000030">
    <property type="protein sequence ID" value="MFC4035937.1"/>
    <property type="molecule type" value="Genomic_DNA"/>
</dbReference>
<comment type="caution">
    <text evidence="1">The sequence shown here is derived from an EMBL/GenBank/DDBJ whole genome shotgun (WGS) entry which is preliminary data.</text>
</comment>
<evidence type="ECO:0000313" key="1">
    <source>
        <dbReference type="EMBL" id="MFC4035937.1"/>
    </source>
</evidence>
<gene>
    <name evidence="1" type="ORF">ACFO3J_31405</name>
</gene>
<dbReference type="RefSeq" id="WP_386436744.1">
    <property type="nucleotide sequence ID" value="NZ_JBHSBB010000030.1"/>
</dbReference>
<organism evidence="1 2">
    <name type="scientific">Streptomyces polygonati</name>
    <dbReference type="NCBI Taxonomy" id="1617087"/>
    <lineage>
        <taxon>Bacteria</taxon>
        <taxon>Bacillati</taxon>
        <taxon>Actinomycetota</taxon>
        <taxon>Actinomycetes</taxon>
        <taxon>Kitasatosporales</taxon>
        <taxon>Streptomycetaceae</taxon>
        <taxon>Streptomyces</taxon>
    </lineage>
</organism>
<proteinExistence type="predicted"/>
<dbReference type="InterPro" id="IPR049801">
    <property type="entry name" value="T7SS_assoc-like"/>
</dbReference>
<name>A0ABV8HXZ9_9ACTN</name>
<sequence>MADLTKLDSQALQAFIDNDVTTFINDIVALRAAGQNPPALYDVSASPHPVLMGQMGGDDSTGGKTVIANAQAAAKAIDQVLNRHNTAMTDLKRELENVIRTMLKTQGDSLATIDGQKFLTAIGDYDTALSGSSQQGPPVTTP</sequence>
<keyword evidence="2" id="KW-1185">Reference proteome</keyword>
<dbReference type="NCBIfam" id="NF033533">
    <property type="entry name" value="lone7_assoc_B"/>
    <property type="match status" value="1"/>
</dbReference>
<evidence type="ECO:0000313" key="2">
    <source>
        <dbReference type="Proteomes" id="UP001595765"/>
    </source>
</evidence>
<reference evidence="2" key="1">
    <citation type="journal article" date="2019" name="Int. J. Syst. Evol. Microbiol.">
        <title>The Global Catalogue of Microorganisms (GCM) 10K type strain sequencing project: providing services to taxonomists for standard genome sequencing and annotation.</title>
        <authorList>
            <consortium name="The Broad Institute Genomics Platform"/>
            <consortium name="The Broad Institute Genome Sequencing Center for Infectious Disease"/>
            <person name="Wu L."/>
            <person name="Ma J."/>
        </authorList>
    </citation>
    <scope>NUCLEOTIDE SEQUENCE [LARGE SCALE GENOMIC DNA]</scope>
    <source>
        <strain evidence="2">CGMCC 4.7237</strain>
    </source>
</reference>
<protein>
    <submittedName>
        <fullName evidence="1">Type VII secretion system-associated protein</fullName>
    </submittedName>
</protein>
<accession>A0ABV8HXZ9</accession>